<keyword evidence="4 9" id="KW-0067">ATP-binding</keyword>
<dbReference type="RefSeq" id="WP_101358300.1">
    <property type="nucleotide sequence ID" value="NZ_NKXO01000013.1"/>
</dbReference>
<evidence type="ECO:0000256" key="9">
    <source>
        <dbReference type="PROSITE-ProRule" id="PRU00560"/>
    </source>
</evidence>
<dbReference type="EC" id="5.6.2.4" evidence="7"/>
<name>A0A2N3II12_9BACT</name>
<keyword evidence="10" id="KW-0175">Coiled coil</keyword>
<evidence type="ECO:0000256" key="6">
    <source>
        <dbReference type="ARBA" id="ARBA00034617"/>
    </source>
</evidence>
<dbReference type="GO" id="GO:0000725">
    <property type="term" value="P:recombinational repair"/>
    <property type="evidence" value="ECO:0007669"/>
    <property type="project" value="TreeGrafter"/>
</dbReference>
<evidence type="ECO:0000259" key="11">
    <source>
        <dbReference type="PROSITE" id="PS51198"/>
    </source>
</evidence>
<evidence type="ECO:0000313" key="13">
    <source>
        <dbReference type="EMBL" id="PKQ69969.1"/>
    </source>
</evidence>
<dbReference type="Pfam" id="PF00580">
    <property type="entry name" value="UvrD-helicase"/>
    <property type="match status" value="1"/>
</dbReference>
<evidence type="ECO:0000256" key="5">
    <source>
        <dbReference type="ARBA" id="ARBA00023235"/>
    </source>
</evidence>
<proteinExistence type="predicted"/>
<protein>
    <recommendedName>
        <fullName evidence="7">DNA 3'-5' helicase</fullName>
        <ecNumber evidence="7">5.6.2.4</ecNumber>
    </recommendedName>
</protein>
<keyword evidence="1 9" id="KW-0547">Nucleotide-binding</keyword>
<dbReference type="GO" id="GO:0005829">
    <property type="term" value="C:cytosol"/>
    <property type="evidence" value="ECO:0007669"/>
    <property type="project" value="TreeGrafter"/>
</dbReference>
<evidence type="ECO:0000259" key="12">
    <source>
        <dbReference type="PROSITE" id="PS51217"/>
    </source>
</evidence>
<dbReference type="GO" id="GO:0003677">
    <property type="term" value="F:DNA binding"/>
    <property type="evidence" value="ECO:0007669"/>
    <property type="project" value="InterPro"/>
</dbReference>
<keyword evidence="5" id="KW-0413">Isomerase</keyword>
<keyword evidence="3 9" id="KW-0347">Helicase</keyword>
<comment type="catalytic activity">
    <reaction evidence="8">
        <text>ATP + H2O = ADP + phosphate + H(+)</text>
        <dbReference type="Rhea" id="RHEA:13065"/>
        <dbReference type="ChEBI" id="CHEBI:15377"/>
        <dbReference type="ChEBI" id="CHEBI:15378"/>
        <dbReference type="ChEBI" id="CHEBI:30616"/>
        <dbReference type="ChEBI" id="CHEBI:43474"/>
        <dbReference type="ChEBI" id="CHEBI:456216"/>
        <dbReference type="EC" id="5.6.2.4"/>
    </reaction>
</comment>
<dbReference type="Pfam" id="PF13361">
    <property type="entry name" value="UvrD_C"/>
    <property type="match status" value="1"/>
</dbReference>
<evidence type="ECO:0000256" key="3">
    <source>
        <dbReference type="ARBA" id="ARBA00022806"/>
    </source>
</evidence>
<dbReference type="PROSITE" id="PS51217">
    <property type="entry name" value="UVRD_HELICASE_CTER"/>
    <property type="match status" value="1"/>
</dbReference>
<feature type="domain" description="UvrD-like helicase ATP-binding" evidence="11">
    <location>
        <begin position="1"/>
        <end position="503"/>
    </location>
</feature>
<dbReference type="Gene3D" id="3.40.50.300">
    <property type="entry name" value="P-loop containing nucleotide triphosphate hydrolases"/>
    <property type="match status" value="3"/>
</dbReference>
<feature type="domain" description="UvrD-like helicase C-terminal" evidence="12">
    <location>
        <begin position="518"/>
        <end position="781"/>
    </location>
</feature>
<dbReference type="SUPFAM" id="SSF52540">
    <property type="entry name" value="P-loop containing nucleoside triphosphate hydrolases"/>
    <property type="match status" value="1"/>
</dbReference>
<evidence type="ECO:0000256" key="7">
    <source>
        <dbReference type="ARBA" id="ARBA00034808"/>
    </source>
</evidence>
<dbReference type="AlphaFoldDB" id="A0A2N3II12"/>
<dbReference type="PANTHER" id="PTHR11070:SF67">
    <property type="entry name" value="DNA 3'-5' HELICASE"/>
    <property type="match status" value="1"/>
</dbReference>
<dbReference type="InterPro" id="IPR000212">
    <property type="entry name" value="DNA_helicase_UvrD/REP"/>
</dbReference>
<dbReference type="Proteomes" id="UP000233387">
    <property type="component" value="Unassembled WGS sequence"/>
</dbReference>
<evidence type="ECO:0000256" key="2">
    <source>
        <dbReference type="ARBA" id="ARBA00022801"/>
    </source>
</evidence>
<evidence type="ECO:0000256" key="10">
    <source>
        <dbReference type="SAM" id="Coils"/>
    </source>
</evidence>
<evidence type="ECO:0000256" key="1">
    <source>
        <dbReference type="ARBA" id="ARBA00022741"/>
    </source>
</evidence>
<feature type="binding site" evidence="9">
    <location>
        <begin position="7"/>
        <end position="14"/>
    </location>
    <ligand>
        <name>ATP</name>
        <dbReference type="ChEBI" id="CHEBI:30616"/>
    </ligand>
</feature>
<comment type="caution">
    <text evidence="13">The sequence shown here is derived from an EMBL/GenBank/DDBJ whole genome shotgun (WGS) entry which is preliminary data.</text>
</comment>
<comment type="catalytic activity">
    <reaction evidence="6">
        <text>Couples ATP hydrolysis with the unwinding of duplex DNA by translocating in the 3'-5' direction.</text>
        <dbReference type="EC" id="5.6.2.4"/>
    </reaction>
</comment>
<gene>
    <name evidence="13" type="ORF">Rain11_1034</name>
</gene>
<dbReference type="InterPro" id="IPR027417">
    <property type="entry name" value="P-loop_NTPase"/>
</dbReference>
<dbReference type="InterPro" id="IPR014016">
    <property type="entry name" value="UvrD-like_ATP-bd"/>
</dbReference>
<dbReference type="Gene3D" id="1.10.3170.10">
    <property type="entry name" value="Recbcd, chain B, domain 2"/>
    <property type="match status" value="1"/>
</dbReference>
<evidence type="ECO:0000313" key="14">
    <source>
        <dbReference type="Proteomes" id="UP000233387"/>
    </source>
</evidence>
<dbReference type="PANTHER" id="PTHR11070">
    <property type="entry name" value="UVRD / RECB / PCRA DNA HELICASE FAMILY MEMBER"/>
    <property type="match status" value="1"/>
</dbReference>
<sequence length="945" mass="110153">MFVVYTSSAGSGKTYTLTKEYLKLALASYESENGFNPQYFRKILAITFTKDAAQEMKNRVLTKLLAFWQNQDKDLQNIIAQELGIDTETLRKRAKDTFEQIIYHYSDFSIGTIDSFTNKVISAFTQELNIPSSYELDLDTKALTHNAVDELIAKVGSQQADDVTNFLLEFVKNEVENGENWRNIHQKLAQFTGELYQERSRPIARKLAQKELKSYHQSIKALEKLIKSYENDLFQKAEKLLNFIQSKGIKEESLYYGGKGFYGFLKRIVENQDFLAEPNKYTLETLDEDKWYPDKSKQKQLIDTYKEPMREQLSYICHKIERERETYVLLSAILKDLYKVALTGEIHSSLELFKIKNNLVYIAETNEKIAQIIQSEPIPFIYERIGEKYQHLLIDEFQDTSVLQWHNLLPLVENSLANGKFNMIVGDAKQSIYRWRGGEMEQIVNLACASLPEASHAHIKGLVEMAEIHFQEQADAKSLLNERYETIRINVQRKNLDTNYRSDSKIIEFNNTFFSIIADWRQTDYPLIKKVYDDYFRQDVPRGKEPNGEVQIHLAEKTEKHNYDEVTQIKILSIIQENLQQGFEYKDIAVLFRNKSNAIKVANLLKEQGFEVVSADSLVVSADEKVSFLVAMLKVLENSENVLAKSEALYLFFKAILKEIPTQEQNEQIHQIVYDKTASLDNFLQFFQAKGYFLDFNYLQSLSLYETCQEILRTFEILEKHQENLEYIFRFLDWVMDFEGQNQYNLSDLIEEWEQKKHEIAVDIPADSNAITITTIHKSKGLEYPVVIVPYCDWQAVPDYKRSVWIAKNKLENISEETQNLLPEYILMGLKKEHLKVLGASSQEEVEKEVVENLNLMYVAFTRAVHKLYIISRNGGIEGKVDKWVNFFVQNLQTAGNFQADEVQENRLFRFGKFKPELRKLKATDKKPTFVLEKLLTNKLKRILK</sequence>
<dbReference type="GO" id="GO:0016887">
    <property type="term" value="F:ATP hydrolysis activity"/>
    <property type="evidence" value="ECO:0007669"/>
    <property type="project" value="RHEA"/>
</dbReference>
<accession>A0A2N3II12</accession>
<evidence type="ECO:0000256" key="4">
    <source>
        <dbReference type="ARBA" id="ARBA00022840"/>
    </source>
</evidence>
<dbReference type="PROSITE" id="PS51198">
    <property type="entry name" value="UVRD_HELICASE_ATP_BIND"/>
    <property type="match status" value="1"/>
</dbReference>
<keyword evidence="14" id="KW-1185">Reference proteome</keyword>
<dbReference type="OrthoDB" id="9810135at2"/>
<dbReference type="GO" id="GO:0005524">
    <property type="term" value="F:ATP binding"/>
    <property type="evidence" value="ECO:0007669"/>
    <property type="project" value="UniProtKB-UniRule"/>
</dbReference>
<reference evidence="13 14" key="1">
    <citation type="submission" date="2017-06" db="EMBL/GenBank/DDBJ databases">
        <title>Raineya orbicola gen. nov., sp. nov. a slightly thermophilic bacterium of the phylum Bacteroidetes and the description of Raineyaceae fam. nov.</title>
        <authorList>
            <person name="Albuquerque L."/>
            <person name="Polonia A.R.M."/>
            <person name="Barroso C."/>
            <person name="Froufe H.J.C."/>
            <person name="Lage O."/>
            <person name="Lobo-Da-Cunha A."/>
            <person name="Egas C."/>
            <person name="Da Costa M.S."/>
        </authorList>
    </citation>
    <scope>NUCLEOTIDE SEQUENCE [LARGE SCALE GENOMIC DNA]</scope>
    <source>
        <strain evidence="13 14">SPSPC-11</strain>
    </source>
</reference>
<feature type="coiled-coil region" evidence="10">
    <location>
        <begin position="205"/>
        <end position="239"/>
    </location>
</feature>
<organism evidence="13 14">
    <name type="scientific">Raineya orbicola</name>
    <dbReference type="NCBI Taxonomy" id="2016530"/>
    <lineage>
        <taxon>Bacteria</taxon>
        <taxon>Pseudomonadati</taxon>
        <taxon>Bacteroidota</taxon>
        <taxon>Cytophagia</taxon>
        <taxon>Cytophagales</taxon>
        <taxon>Raineyaceae</taxon>
        <taxon>Raineya</taxon>
    </lineage>
</organism>
<dbReference type="InterPro" id="IPR014017">
    <property type="entry name" value="DNA_helicase_UvrD-like_C"/>
</dbReference>
<keyword evidence="2 9" id="KW-0378">Hydrolase</keyword>
<dbReference type="EMBL" id="NKXO01000013">
    <property type="protein sequence ID" value="PKQ69969.1"/>
    <property type="molecule type" value="Genomic_DNA"/>
</dbReference>
<evidence type="ECO:0000256" key="8">
    <source>
        <dbReference type="ARBA" id="ARBA00048988"/>
    </source>
</evidence>
<dbReference type="GO" id="GO:0043138">
    <property type="term" value="F:3'-5' DNA helicase activity"/>
    <property type="evidence" value="ECO:0007669"/>
    <property type="project" value="UniProtKB-EC"/>
</dbReference>